<dbReference type="SUPFAM" id="SSF51197">
    <property type="entry name" value="Clavaminate synthase-like"/>
    <property type="match status" value="1"/>
</dbReference>
<dbReference type="InterPro" id="IPR004574">
    <property type="entry name" value="Alkb"/>
</dbReference>
<keyword evidence="7" id="KW-0843">Virulence</keyword>
<comment type="caution">
    <text evidence="11">The sequence shown here is derived from an EMBL/GenBank/DDBJ whole genome shotgun (WGS) entry which is preliminary data.</text>
</comment>
<evidence type="ECO:0000259" key="10">
    <source>
        <dbReference type="Pfam" id="PF13532"/>
    </source>
</evidence>
<gene>
    <name evidence="11" type="primary">abh1</name>
    <name evidence="11" type="ORF">LSUE1_G008309</name>
</gene>
<dbReference type="EMBL" id="QGMK01000511">
    <property type="protein sequence ID" value="TVY81261.1"/>
    <property type="molecule type" value="Genomic_DNA"/>
</dbReference>
<evidence type="ECO:0000256" key="3">
    <source>
        <dbReference type="ARBA" id="ARBA00022723"/>
    </source>
</evidence>
<dbReference type="FunFam" id="2.60.120.590:FF:000014">
    <property type="entry name" value="Oxidoreductase, 2OG-Fe(II) oxygenase family family"/>
    <property type="match status" value="1"/>
</dbReference>
<dbReference type="PANTHER" id="PTHR16557:SF3">
    <property type="entry name" value="ALPHA-KETOGLUTARATE-DEPENDENT DIOXYGENASE ALKB-LIKE DOMAIN-CONTAINING PROTEIN"/>
    <property type="match status" value="1"/>
</dbReference>
<keyword evidence="6 9" id="KW-0408">Iron</keyword>
<feature type="domain" description="Alpha-ketoglutarate-dependent dioxygenase AlkB-like" evidence="10">
    <location>
        <begin position="217"/>
        <end position="398"/>
    </location>
</feature>
<dbReference type="GO" id="GO:1990931">
    <property type="term" value="F:mRNA N6-methyladenosine dioxygenase activity"/>
    <property type="evidence" value="ECO:0007669"/>
    <property type="project" value="UniProtKB-EC"/>
</dbReference>
<name>A0A8T9C6I4_9HELO</name>
<comment type="catalytic activity">
    <reaction evidence="8">
        <text>an N(6)-methyladenosine in mRNA + 2-oxoglutarate + O2 = an adenosine in mRNA + formaldehyde + succinate + CO2</text>
        <dbReference type="Rhea" id="RHEA:49520"/>
        <dbReference type="Rhea" id="RHEA-COMP:12414"/>
        <dbReference type="Rhea" id="RHEA-COMP:12417"/>
        <dbReference type="ChEBI" id="CHEBI:15379"/>
        <dbReference type="ChEBI" id="CHEBI:16526"/>
        <dbReference type="ChEBI" id="CHEBI:16810"/>
        <dbReference type="ChEBI" id="CHEBI:16842"/>
        <dbReference type="ChEBI" id="CHEBI:30031"/>
        <dbReference type="ChEBI" id="CHEBI:74411"/>
        <dbReference type="ChEBI" id="CHEBI:74449"/>
        <dbReference type="EC" id="1.14.11.53"/>
    </reaction>
    <physiologicalReaction direction="left-to-right" evidence="8">
        <dbReference type="Rhea" id="RHEA:49521"/>
    </physiologicalReaction>
</comment>
<organism evidence="11 12">
    <name type="scientific">Lachnellula suecica</name>
    <dbReference type="NCBI Taxonomy" id="602035"/>
    <lineage>
        <taxon>Eukaryota</taxon>
        <taxon>Fungi</taxon>
        <taxon>Dikarya</taxon>
        <taxon>Ascomycota</taxon>
        <taxon>Pezizomycotina</taxon>
        <taxon>Leotiomycetes</taxon>
        <taxon>Helotiales</taxon>
        <taxon>Lachnaceae</taxon>
        <taxon>Lachnellula</taxon>
    </lineage>
</organism>
<reference evidence="11 12" key="1">
    <citation type="submission" date="2018-05" db="EMBL/GenBank/DDBJ databases">
        <title>Genome sequencing and assembly of the regulated plant pathogen Lachnellula willkommii and related sister species for the development of diagnostic species identification markers.</title>
        <authorList>
            <person name="Giroux E."/>
            <person name="Bilodeau G."/>
        </authorList>
    </citation>
    <scope>NUCLEOTIDE SEQUENCE [LARGE SCALE GENOMIC DNA]</scope>
    <source>
        <strain evidence="11 12">CBS 268.59</strain>
    </source>
</reference>
<dbReference type="InterPro" id="IPR037151">
    <property type="entry name" value="AlkB-like_sf"/>
</dbReference>
<dbReference type="PANTHER" id="PTHR16557">
    <property type="entry name" value="ALKYLATED DNA REPAIR PROTEIN ALKB-RELATED"/>
    <property type="match status" value="1"/>
</dbReference>
<dbReference type="AlphaFoldDB" id="A0A8T9C6I4"/>
<evidence type="ECO:0000256" key="1">
    <source>
        <dbReference type="ARBA" id="ARBA00007879"/>
    </source>
</evidence>
<sequence length="402" mass="46724">KQLFRIWRNSQVGVAAARKTCNNWWYRSRDRERHHMMMEDSNARHHDTHAMPPQAICNVYKKYQKMSDAAVDQDLEVVDFKRGLTDVQKKRIIPVDTVKSGLIVSAQKAFRSCNETGKTDDLEPEIEPEACTIYEHQDFPGLRLFPNLLPPECQVMFIDRLLHRDLANPLHKTNINLDYKVPYPPSPSDSSDRLSFFTYPQNCKDHTYTPLNPRSNHKPLNTVQFLQKKLRWLTLGSQYDWNTRAYPAESPTPFPPDISALVTTLFRNAFTPESGVVLLYSTKDYMPVHRDVSEECQRGLASFSLGCDGLFVIARDKYPGEDEKNEDRELEMVVIRVRSGDVVHMDGETRWAWHAMPKVMAGTCPEWLEEWPVKEGGRREYKNWRGYMKGKRLNISCRQVWG</sequence>
<evidence type="ECO:0000313" key="12">
    <source>
        <dbReference type="Proteomes" id="UP000469558"/>
    </source>
</evidence>
<evidence type="ECO:0000256" key="6">
    <source>
        <dbReference type="ARBA" id="ARBA00023004"/>
    </source>
</evidence>
<accession>A0A8T9C6I4</accession>
<evidence type="ECO:0000256" key="2">
    <source>
        <dbReference type="ARBA" id="ARBA00012931"/>
    </source>
</evidence>
<evidence type="ECO:0000256" key="7">
    <source>
        <dbReference type="ARBA" id="ARBA00023026"/>
    </source>
</evidence>
<feature type="binding site" evidence="9">
    <location>
        <position position="289"/>
    </location>
    <ligand>
        <name>Fe cation</name>
        <dbReference type="ChEBI" id="CHEBI:24875"/>
        <note>catalytic</note>
    </ligand>
</feature>
<dbReference type="GO" id="GO:0005634">
    <property type="term" value="C:nucleus"/>
    <property type="evidence" value="ECO:0007669"/>
    <property type="project" value="TreeGrafter"/>
</dbReference>
<comment type="cofactor">
    <cofactor evidence="9">
        <name>Fe(2+)</name>
        <dbReference type="ChEBI" id="CHEBI:29033"/>
    </cofactor>
    <text evidence="9">Binds 1 Fe(2+) ion per subunit.</text>
</comment>
<keyword evidence="3 9" id="KW-0479">Metal-binding</keyword>
<dbReference type="InterPro" id="IPR027450">
    <property type="entry name" value="AlkB-like"/>
</dbReference>
<dbReference type="EC" id="1.14.11.53" evidence="2"/>
<comment type="similarity">
    <text evidence="1">Belongs to the alkB family.</text>
</comment>
<dbReference type="GO" id="GO:0005737">
    <property type="term" value="C:cytoplasm"/>
    <property type="evidence" value="ECO:0007669"/>
    <property type="project" value="TreeGrafter"/>
</dbReference>
<proteinExistence type="inferred from homology"/>
<dbReference type="GO" id="GO:0046872">
    <property type="term" value="F:metal ion binding"/>
    <property type="evidence" value="ECO:0007669"/>
    <property type="project" value="UniProtKB-KW"/>
</dbReference>
<dbReference type="Pfam" id="PF13532">
    <property type="entry name" value="2OG-FeII_Oxy_2"/>
    <property type="match status" value="1"/>
</dbReference>
<keyword evidence="12" id="KW-1185">Reference proteome</keyword>
<evidence type="ECO:0000256" key="5">
    <source>
        <dbReference type="ARBA" id="ARBA00023002"/>
    </source>
</evidence>
<dbReference type="OrthoDB" id="6614653at2759"/>
<protein>
    <recommendedName>
        <fullName evidence="2">mRNA N(6)-methyladenine demethylase</fullName>
        <ecNumber evidence="2">1.14.11.53</ecNumber>
    </recommendedName>
</protein>
<evidence type="ECO:0000256" key="4">
    <source>
        <dbReference type="ARBA" id="ARBA00022964"/>
    </source>
</evidence>
<evidence type="ECO:0000256" key="8">
    <source>
        <dbReference type="ARBA" id="ARBA00047565"/>
    </source>
</evidence>
<feature type="binding site" evidence="9">
    <location>
        <position position="291"/>
    </location>
    <ligand>
        <name>Fe cation</name>
        <dbReference type="ChEBI" id="CHEBI:24875"/>
        <note>catalytic</note>
    </ligand>
</feature>
<evidence type="ECO:0000256" key="9">
    <source>
        <dbReference type="PIRSR" id="PIRSR604574-2"/>
    </source>
</evidence>
<dbReference type="Gene3D" id="2.60.120.590">
    <property type="entry name" value="Alpha-ketoglutarate-dependent dioxygenase AlkB-like"/>
    <property type="match status" value="1"/>
</dbReference>
<feature type="binding site" evidence="9">
    <location>
        <position position="354"/>
    </location>
    <ligand>
        <name>Fe cation</name>
        <dbReference type="ChEBI" id="CHEBI:24875"/>
        <note>catalytic</note>
    </ligand>
</feature>
<keyword evidence="5" id="KW-0560">Oxidoreductase</keyword>
<feature type="non-terminal residue" evidence="11">
    <location>
        <position position="1"/>
    </location>
</feature>
<evidence type="ECO:0000313" key="11">
    <source>
        <dbReference type="EMBL" id="TVY81261.1"/>
    </source>
</evidence>
<keyword evidence="4 11" id="KW-0223">Dioxygenase</keyword>
<dbReference type="Proteomes" id="UP000469558">
    <property type="component" value="Unassembled WGS sequence"/>
</dbReference>